<evidence type="ECO:0000313" key="2">
    <source>
        <dbReference type="Proteomes" id="UP000042394"/>
    </source>
</evidence>
<sequence length="50" mass="5450">MLFAAVGFFYRHVIVAVAAGGKHIVDFKFARRNGGLIGDIAVLPHDNLRV</sequence>
<accession>A0A655DLL0</accession>
<dbReference type="EMBL" id="CQPD01000036">
    <property type="protein sequence ID" value="CNU71459.1"/>
    <property type="molecule type" value="Genomic_DNA"/>
</dbReference>
<reference evidence="1 2" key="1">
    <citation type="submission" date="2015-03" db="EMBL/GenBank/DDBJ databases">
        <authorList>
            <consortium name="Pathogen Informatics"/>
        </authorList>
    </citation>
    <scope>NUCLEOTIDE SEQUENCE [LARGE SCALE GENOMIC DNA]</scope>
    <source>
        <strain evidence="1 2">D4891</strain>
    </source>
</reference>
<gene>
    <name evidence="1" type="ORF">ERS008207_03307</name>
</gene>
<organism evidence="1 2">
    <name type="scientific">Salmonella enterica subsp. enterica serovar Bovismorbificans</name>
    <dbReference type="NCBI Taxonomy" id="58097"/>
    <lineage>
        <taxon>Bacteria</taxon>
        <taxon>Pseudomonadati</taxon>
        <taxon>Pseudomonadota</taxon>
        <taxon>Gammaproteobacteria</taxon>
        <taxon>Enterobacterales</taxon>
        <taxon>Enterobacteriaceae</taxon>
        <taxon>Salmonella</taxon>
    </lineage>
</organism>
<dbReference type="Proteomes" id="UP000042394">
    <property type="component" value="Unassembled WGS sequence"/>
</dbReference>
<name>A0A655DLL0_SALET</name>
<proteinExistence type="predicted"/>
<dbReference type="AlphaFoldDB" id="A0A655DLL0"/>
<protein>
    <submittedName>
        <fullName evidence="1">Uncharacterized protein</fullName>
    </submittedName>
</protein>
<evidence type="ECO:0000313" key="1">
    <source>
        <dbReference type="EMBL" id="CNU71459.1"/>
    </source>
</evidence>